<feature type="transmembrane region" description="Helical" evidence="1">
    <location>
        <begin position="220"/>
        <end position="241"/>
    </location>
</feature>
<keyword evidence="1" id="KW-1133">Transmembrane helix</keyword>
<feature type="domain" description="DUF8173" evidence="2">
    <location>
        <begin position="220"/>
        <end position="362"/>
    </location>
</feature>
<evidence type="ECO:0000313" key="4">
    <source>
        <dbReference type="Proteomes" id="UP000178533"/>
    </source>
</evidence>
<evidence type="ECO:0000256" key="1">
    <source>
        <dbReference type="SAM" id="Phobius"/>
    </source>
</evidence>
<feature type="transmembrane region" description="Helical" evidence="1">
    <location>
        <begin position="346"/>
        <end position="364"/>
    </location>
</feature>
<keyword evidence="1" id="KW-0812">Transmembrane</keyword>
<dbReference type="STRING" id="1802481.A2W13_01990"/>
<keyword evidence="1" id="KW-0472">Membrane</keyword>
<proteinExistence type="predicted"/>
<evidence type="ECO:0000259" key="2">
    <source>
        <dbReference type="Pfam" id="PF26514"/>
    </source>
</evidence>
<feature type="transmembrane region" description="Helical" evidence="1">
    <location>
        <begin position="262"/>
        <end position="284"/>
    </location>
</feature>
<dbReference type="EMBL" id="MGFT01000003">
    <property type="protein sequence ID" value="OGM12392.1"/>
    <property type="molecule type" value="Genomic_DNA"/>
</dbReference>
<evidence type="ECO:0000313" key="3">
    <source>
        <dbReference type="EMBL" id="OGM12392.1"/>
    </source>
</evidence>
<feature type="transmembrane region" description="Helical" evidence="1">
    <location>
        <begin position="322"/>
        <end position="340"/>
    </location>
</feature>
<dbReference type="InterPro" id="IPR058486">
    <property type="entry name" value="DUF8173"/>
</dbReference>
<dbReference type="Proteomes" id="UP000178533">
    <property type="component" value="Unassembled WGS sequence"/>
</dbReference>
<protein>
    <recommendedName>
        <fullName evidence="2">DUF8173 domain-containing protein</fullName>
    </recommendedName>
</protein>
<comment type="caution">
    <text evidence="3">The sequence shown here is derived from an EMBL/GenBank/DDBJ whole genome shotgun (WGS) entry which is preliminary data.</text>
</comment>
<dbReference type="AlphaFoldDB" id="A0A1F7XBJ5"/>
<sequence>MRKIITSLLILLFAFFVFSVTSVSAKVISDEKGSVNVGKTEIINDDLFIGAETAEVAGTVNGDVFVGAQTVKISGIINGNLHVGANTFDLRGTVKGNVYAGAQNVLVSSSTIGGSLLIGAATVNIDRDSSIGGSILAGAGGLTIDSQVKRSVYAGTGNLTIGSDAIIGKDLYYSSGQEQANISSSAKIAGSIYKSEVAKSPSNIEGAKKLVPTAINGAKVFSSFIAFIGALIVGLLYLKLFAKYFTQTASIVSKSFWKSMGIGFLVTIALIPGMIILLITVIGIPLAGLAFLVFLLYSYLAKIIVGLTFGDLISKQLKWKMTTFWSFALGLLVIDILRFIPKVGFLVTLVVLWIGLGALTLRMFSKSN</sequence>
<reference evidence="3 4" key="1">
    <citation type="journal article" date="2016" name="Nat. Commun.">
        <title>Thousands of microbial genomes shed light on interconnected biogeochemical processes in an aquifer system.</title>
        <authorList>
            <person name="Anantharaman K."/>
            <person name="Brown C.T."/>
            <person name="Hug L.A."/>
            <person name="Sharon I."/>
            <person name="Castelle C.J."/>
            <person name="Probst A.J."/>
            <person name="Thomas B.C."/>
            <person name="Singh A."/>
            <person name="Wilkins M.J."/>
            <person name="Karaoz U."/>
            <person name="Brodie E.L."/>
            <person name="Williams K.H."/>
            <person name="Hubbard S.S."/>
            <person name="Banfield J.F."/>
        </authorList>
    </citation>
    <scope>NUCLEOTIDE SEQUENCE [LARGE SCALE GENOMIC DNA]</scope>
</reference>
<organism evidence="3 4">
    <name type="scientific">Candidatus Woesebacteria bacterium RBG_16_36_11</name>
    <dbReference type="NCBI Taxonomy" id="1802481"/>
    <lineage>
        <taxon>Bacteria</taxon>
        <taxon>Candidatus Woeseibacteriota</taxon>
    </lineage>
</organism>
<dbReference type="Pfam" id="PF26514">
    <property type="entry name" value="DUF8173"/>
    <property type="match status" value="1"/>
</dbReference>
<feature type="transmembrane region" description="Helical" evidence="1">
    <location>
        <begin position="290"/>
        <end position="310"/>
    </location>
</feature>
<accession>A0A1F7XBJ5</accession>
<name>A0A1F7XBJ5_9BACT</name>
<gene>
    <name evidence="3" type="ORF">A2W13_01990</name>
</gene>